<organism evidence="4 5">
    <name type="scientific">Neomoorella stamsii</name>
    <dbReference type="NCBI Taxonomy" id="1266720"/>
    <lineage>
        <taxon>Bacteria</taxon>
        <taxon>Bacillati</taxon>
        <taxon>Bacillota</taxon>
        <taxon>Clostridia</taxon>
        <taxon>Neomoorellales</taxon>
        <taxon>Neomoorellaceae</taxon>
        <taxon>Neomoorella</taxon>
    </lineage>
</organism>
<dbReference type="EMBL" id="PVXL01000031">
    <property type="protein sequence ID" value="PRR74336.1"/>
    <property type="molecule type" value="Genomic_DNA"/>
</dbReference>
<evidence type="ECO:0000259" key="3">
    <source>
        <dbReference type="Pfam" id="PF03358"/>
    </source>
</evidence>
<evidence type="ECO:0000256" key="2">
    <source>
        <dbReference type="ARBA" id="ARBA00022643"/>
    </source>
</evidence>
<keyword evidence="5" id="KW-1185">Reference proteome</keyword>
<sequence>MALVVGFSGSPIVNSNLDFVIQEILVATGLETEFIKLSRYHLRPCLACLKCAATNRCVQQDGMNEILAKVEAARGIVIGGFPTFFSLNALTKTFLERLYPLKHRVMLTQGKFGIAVAGGFRDATRVEEYLRYFFNWYRMNLVGSIQVPGNAPCLSCGYGEECAYSNVPLYYGSHEIKPEMFCRAGDNERLVARARELGRELGRRIGESTGES</sequence>
<dbReference type="Proteomes" id="UP000239430">
    <property type="component" value="Unassembled WGS sequence"/>
</dbReference>
<dbReference type="PANTHER" id="PTHR43278">
    <property type="entry name" value="NAD(P)H-DEPENDENT FMN-CONTAINING OXIDOREDUCTASE YWQN-RELATED"/>
    <property type="match status" value="1"/>
</dbReference>
<evidence type="ECO:0000313" key="4">
    <source>
        <dbReference type="EMBL" id="PRR74336.1"/>
    </source>
</evidence>
<reference evidence="4 5" key="1">
    <citation type="submission" date="2018-03" db="EMBL/GenBank/DDBJ databases">
        <title>Genome sequence of Moorella stamsii DSM 26217.</title>
        <authorList>
            <person name="Poehlein A."/>
            <person name="Daniel R."/>
        </authorList>
    </citation>
    <scope>NUCLEOTIDE SEQUENCE [LARGE SCALE GENOMIC DNA]</scope>
    <source>
        <strain evidence="5">DSM 26217</strain>
    </source>
</reference>
<accession>A0A9X7J3L9</accession>
<gene>
    <name evidence="4" type="ORF">MOST_10980</name>
</gene>
<name>A0A9X7J3L9_9FIRM</name>
<protein>
    <submittedName>
        <fullName evidence="4">NADPH-dependent FMN reductase</fullName>
    </submittedName>
</protein>
<dbReference type="InterPro" id="IPR005025">
    <property type="entry name" value="FMN_Rdtase-like_dom"/>
</dbReference>
<keyword evidence="2" id="KW-0288">FMN</keyword>
<dbReference type="RefSeq" id="WP_054935989.1">
    <property type="nucleotide sequence ID" value="NZ_PVXL01000031.1"/>
</dbReference>
<comment type="caution">
    <text evidence="4">The sequence shown here is derived from an EMBL/GenBank/DDBJ whole genome shotgun (WGS) entry which is preliminary data.</text>
</comment>
<keyword evidence="1" id="KW-0285">Flavoprotein</keyword>
<dbReference type="AlphaFoldDB" id="A0A9X7J3L9"/>
<evidence type="ECO:0000313" key="5">
    <source>
        <dbReference type="Proteomes" id="UP000239430"/>
    </source>
</evidence>
<dbReference type="InterPro" id="IPR051796">
    <property type="entry name" value="ISF_SsuE-like"/>
</dbReference>
<dbReference type="PANTHER" id="PTHR43278:SF4">
    <property type="entry name" value="NAD(P)H-DEPENDENT FMN-CONTAINING OXIDOREDUCTASE YWQN-RELATED"/>
    <property type="match status" value="1"/>
</dbReference>
<feature type="domain" description="NADPH-dependent FMN reductase-like" evidence="3">
    <location>
        <begin position="4"/>
        <end position="147"/>
    </location>
</feature>
<proteinExistence type="predicted"/>
<dbReference type="SUPFAM" id="SSF52218">
    <property type="entry name" value="Flavoproteins"/>
    <property type="match status" value="1"/>
</dbReference>
<evidence type="ECO:0000256" key="1">
    <source>
        <dbReference type="ARBA" id="ARBA00022630"/>
    </source>
</evidence>
<dbReference type="Pfam" id="PF03358">
    <property type="entry name" value="FMN_red"/>
    <property type="match status" value="1"/>
</dbReference>
<dbReference type="GO" id="GO:0016491">
    <property type="term" value="F:oxidoreductase activity"/>
    <property type="evidence" value="ECO:0007669"/>
    <property type="project" value="InterPro"/>
</dbReference>
<dbReference type="InterPro" id="IPR029039">
    <property type="entry name" value="Flavoprotein-like_sf"/>
</dbReference>
<dbReference type="Gene3D" id="3.40.50.360">
    <property type="match status" value="1"/>
</dbReference>